<evidence type="ECO:0000259" key="8">
    <source>
        <dbReference type="SMART" id="SM01035"/>
    </source>
</evidence>
<dbReference type="InterPro" id="IPR012953">
    <property type="entry name" value="BOP1_N_dom"/>
</dbReference>
<keyword evidence="6" id="KW-0539">Nucleus</keyword>
<dbReference type="Pfam" id="PF08145">
    <property type="entry name" value="BOP1NT"/>
    <property type="match status" value="1"/>
</dbReference>
<dbReference type="InterPro" id="IPR015943">
    <property type="entry name" value="WD40/YVTN_repeat-like_dom_sf"/>
</dbReference>
<gene>
    <name evidence="9" type="primary">ERB1</name>
    <name evidence="9" type="ORF">SO694_000164115</name>
</gene>
<evidence type="ECO:0000313" key="10">
    <source>
        <dbReference type="Proteomes" id="UP001363151"/>
    </source>
</evidence>
<keyword evidence="5" id="KW-0677">Repeat</keyword>
<dbReference type="Proteomes" id="UP001363151">
    <property type="component" value="Unassembled WGS sequence"/>
</dbReference>
<dbReference type="PANTHER" id="PTHR17605">
    <property type="entry name" value="RIBOSOME BIOGENESIS PROTEIN BOP1 BLOCK OF PROLIFERATION 1 PROTEIN"/>
    <property type="match status" value="1"/>
</dbReference>
<keyword evidence="10" id="KW-1185">Reference proteome</keyword>
<evidence type="ECO:0000256" key="1">
    <source>
        <dbReference type="ARBA" id="ARBA00004604"/>
    </source>
</evidence>
<dbReference type="Pfam" id="PF00400">
    <property type="entry name" value="WD40"/>
    <property type="match status" value="4"/>
</dbReference>
<dbReference type="SUPFAM" id="SSF50978">
    <property type="entry name" value="WD40 repeat-like"/>
    <property type="match status" value="1"/>
</dbReference>
<name>A0ABR1G2F8_AURAN</name>
<evidence type="ECO:0000256" key="6">
    <source>
        <dbReference type="ARBA" id="ARBA00023242"/>
    </source>
</evidence>
<evidence type="ECO:0000256" key="4">
    <source>
        <dbReference type="ARBA" id="ARBA00022574"/>
    </source>
</evidence>
<keyword evidence="4" id="KW-0853">WD repeat</keyword>
<dbReference type="Gene3D" id="2.130.10.10">
    <property type="entry name" value="YVTN repeat-like/Quinoprotein amine dehydrogenase"/>
    <property type="match status" value="1"/>
</dbReference>
<dbReference type="SMART" id="SM01035">
    <property type="entry name" value="BOP1NT"/>
    <property type="match status" value="1"/>
</dbReference>
<feature type="region of interest" description="Disordered" evidence="7">
    <location>
        <begin position="1"/>
        <end position="84"/>
    </location>
</feature>
<evidence type="ECO:0000256" key="7">
    <source>
        <dbReference type="SAM" id="MobiDB-lite"/>
    </source>
</evidence>
<dbReference type="EMBL" id="JBBJCI010000141">
    <property type="protein sequence ID" value="KAK7242709.1"/>
    <property type="molecule type" value="Genomic_DNA"/>
</dbReference>
<protein>
    <submittedName>
        <fullName evidence="9">Ribosome biogenesis protein</fullName>
    </submittedName>
</protein>
<organism evidence="9 10">
    <name type="scientific">Aureococcus anophagefferens</name>
    <name type="common">Harmful bloom alga</name>
    <dbReference type="NCBI Taxonomy" id="44056"/>
    <lineage>
        <taxon>Eukaryota</taxon>
        <taxon>Sar</taxon>
        <taxon>Stramenopiles</taxon>
        <taxon>Ochrophyta</taxon>
        <taxon>Pelagophyceae</taxon>
        <taxon>Pelagomonadales</taxon>
        <taxon>Pelagomonadaceae</taxon>
        <taxon>Aureococcus</taxon>
    </lineage>
</organism>
<dbReference type="PANTHER" id="PTHR17605:SF0">
    <property type="entry name" value="RIBOSOME BIOGENESIS PROTEIN BOP1"/>
    <property type="match status" value="1"/>
</dbReference>
<accession>A0ABR1G2F8</accession>
<proteinExistence type="predicted"/>
<feature type="region of interest" description="Disordered" evidence="7">
    <location>
        <begin position="247"/>
        <end position="277"/>
    </location>
</feature>
<feature type="domain" description="BOP1 N-terminal" evidence="8">
    <location>
        <begin position="94"/>
        <end position="356"/>
    </location>
</feature>
<comment type="caution">
    <text evidence="9">The sequence shown here is derived from an EMBL/GenBank/DDBJ whole genome shotgun (WGS) entry which is preliminary data.</text>
</comment>
<dbReference type="SMART" id="SM00320">
    <property type="entry name" value="WD40"/>
    <property type="match status" value="5"/>
</dbReference>
<reference evidence="9 10" key="1">
    <citation type="submission" date="2024-03" db="EMBL/GenBank/DDBJ databases">
        <title>Aureococcus anophagefferens CCMP1851 and Kratosvirus quantuckense: Draft genome of a second virus-susceptible host strain in the model system.</title>
        <authorList>
            <person name="Chase E."/>
            <person name="Truchon A.R."/>
            <person name="Schepens W."/>
            <person name="Wilhelm S.W."/>
        </authorList>
    </citation>
    <scope>NUCLEOTIDE SEQUENCE [LARGE SCALE GENOMIC DNA]</scope>
    <source>
        <strain evidence="9 10">CCMP1851</strain>
    </source>
</reference>
<keyword evidence="3" id="KW-0698">rRNA processing</keyword>
<evidence type="ECO:0000256" key="5">
    <source>
        <dbReference type="ARBA" id="ARBA00022737"/>
    </source>
</evidence>
<evidence type="ECO:0000256" key="2">
    <source>
        <dbReference type="ARBA" id="ARBA00022517"/>
    </source>
</evidence>
<feature type="compositionally biased region" description="Basic and acidic residues" evidence="7">
    <location>
        <begin position="34"/>
        <end position="53"/>
    </location>
</feature>
<keyword evidence="2" id="KW-0690">Ribosome biogenesis</keyword>
<evidence type="ECO:0000256" key="3">
    <source>
        <dbReference type="ARBA" id="ARBA00022552"/>
    </source>
</evidence>
<dbReference type="InterPro" id="IPR036322">
    <property type="entry name" value="WD40_repeat_dom_sf"/>
</dbReference>
<dbReference type="InterPro" id="IPR028598">
    <property type="entry name" value="BOP1/Erb1"/>
</dbReference>
<evidence type="ECO:0000313" key="9">
    <source>
        <dbReference type="EMBL" id="KAK7242709.1"/>
    </source>
</evidence>
<sequence length="707" mass="77089">MSSSSKKGGRRGKKAAPPPSPPSSSDAESDGDDSERSYEEEARRWQRLGGREAELDDERAAGILETAKGMHVDDLSSDDEEAGNATGRVPLHWYEGYDHVGYDLGGGKVVADAPSDALAQALEAQGGGALTVYDKLNGRNVVVSARELEQIRRMKGGAFANRESEMYGDALDVVASATEAMPLSAAPEPKRRFLPSKWEAMRVAKLVQGLRDGTIVTRAENKAKREKARPDSDEAFLAFAESMWANDDDDEEEETRRRGPMHVPAPKLALPNHDESYRPPEEYLLEDDELEDHEGLVPKRHDTLRAVGAYEHAVKERFERCLDLYLCPRAMKRRLNIDPESLVPKLPDPKDLKPFPNALCRDFVGHDAPVVALACSPDGQWLAETRATADGAGSLRLWEVYTGRCVFASGDLAPGPFAALAWNPRPEHGVLLLSASDGVYVVDAKTARGGDAELTAALLAGPDGDAEPREGVAAWETLAGDRPGLRVGLEKQARTVAWHAKGDYFVTVSPEALASLQCVVHRTSARDSQAPLKRGDKGGAVQAAAFHPSKPFLFVATRTAVRVYHLTQQTLVKTLRCGAKWISCLRVHPSGDHVAVGSRDKRLCWFDMDLGDSAYKTLKYHDKALRAVDFHARYPLMATSADDGKVHVFHAMVYDDLMRNPLVVPVKILDAHKVAAGLGALDVAFHPTQPWLFSAGADGGVKLYHAL</sequence>
<comment type="subcellular location">
    <subcellularLocation>
        <location evidence="1">Nucleus</location>
        <location evidence="1">Nucleolus</location>
    </subcellularLocation>
</comment>
<dbReference type="InterPro" id="IPR001680">
    <property type="entry name" value="WD40_rpt"/>
</dbReference>